<proteinExistence type="predicted"/>
<evidence type="ECO:0000256" key="1">
    <source>
        <dbReference type="SAM" id="MobiDB-lite"/>
    </source>
</evidence>
<dbReference type="AlphaFoldDB" id="A0A183A116"/>
<name>A0A183A116_9TREM</name>
<dbReference type="WBParaSite" id="ECPE_0000065101-mRNA-1">
    <property type="protein sequence ID" value="ECPE_0000065101-mRNA-1"/>
    <property type="gene ID" value="ECPE_0000065101"/>
</dbReference>
<organism evidence="2">
    <name type="scientific">Echinostoma caproni</name>
    <dbReference type="NCBI Taxonomy" id="27848"/>
    <lineage>
        <taxon>Eukaryota</taxon>
        <taxon>Metazoa</taxon>
        <taxon>Spiralia</taxon>
        <taxon>Lophotrochozoa</taxon>
        <taxon>Platyhelminthes</taxon>
        <taxon>Trematoda</taxon>
        <taxon>Digenea</taxon>
        <taxon>Plagiorchiida</taxon>
        <taxon>Echinostomata</taxon>
        <taxon>Echinostomatoidea</taxon>
        <taxon>Echinostomatidae</taxon>
        <taxon>Echinostoma</taxon>
    </lineage>
</organism>
<sequence>LWNLSSSLASLVVAPFDYVHRILQMASRSFSEASTRGLDSTTFSIGVTNDSFVYTRHRRRRTRTDTDIHAHPQYHQVASRPIPVHHHHPHHSLRCRCTIPNCPTPWTTPMARTSTPASMTNVRRPLSTDSSSCVRTASTTDETRNTDYIFQFE</sequence>
<evidence type="ECO:0000313" key="2">
    <source>
        <dbReference type="WBParaSite" id="ECPE_0000065101-mRNA-1"/>
    </source>
</evidence>
<accession>A0A183A116</accession>
<reference evidence="2" key="1">
    <citation type="submission" date="2016-06" db="UniProtKB">
        <authorList>
            <consortium name="WormBaseParasite"/>
        </authorList>
    </citation>
    <scope>IDENTIFICATION</scope>
</reference>
<protein>
    <submittedName>
        <fullName evidence="2">Mitochondrial carrier protein</fullName>
    </submittedName>
</protein>
<feature type="region of interest" description="Disordered" evidence="1">
    <location>
        <begin position="113"/>
        <end position="138"/>
    </location>
</feature>